<dbReference type="GO" id="GO:0004519">
    <property type="term" value="F:endonuclease activity"/>
    <property type="evidence" value="ECO:0007669"/>
    <property type="project" value="UniProtKB-KW"/>
</dbReference>
<dbReference type="EMBL" id="JAIHOM010000041">
    <property type="protein sequence ID" value="MCW6036612.1"/>
    <property type="molecule type" value="Genomic_DNA"/>
</dbReference>
<reference evidence="2 3" key="1">
    <citation type="submission" date="2021-08" db="EMBL/GenBank/DDBJ databases">
        <title>Draft genome sequence of Spirulina subsalsa with high tolerance to salinity and hype-accumulation of phycocyanin.</title>
        <authorList>
            <person name="Pei H."/>
            <person name="Jiang L."/>
        </authorList>
    </citation>
    <scope>NUCLEOTIDE SEQUENCE [LARGE SCALE GENOMIC DNA]</scope>
    <source>
        <strain evidence="2 3">FACHB-351</strain>
    </source>
</reference>
<dbReference type="PANTHER" id="PTHR34107:SF7">
    <property type="entry name" value="SLR2092 PROTEIN"/>
    <property type="match status" value="1"/>
</dbReference>
<gene>
    <name evidence="2" type="ORF">K4A83_10100</name>
</gene>
<evidence type="ECO:0000313" key="2">
    <source>
        <dbReference type="EMBL" id="MCW6036612.1"/>
    </source>
</evidence>
<keyword evidence="2" id="KW-0540">Nuclease</keyword>
<dbReference type="Pfam" id="PF05685">
    <property type="entry name" value="Uma2"/>
    <property type="match status" value="1"/>
</dbReference>
<keyword evidence="2" id="KW-0255">Endonuclease</keyword>
<evidence type="ECO:0000259" key="1">
    <source>
        <dbReference type="Pfam" id="PF05685"/>
    </source>
</evidence>
<keyword evidence="2" id="KW-0378">Hydrolase</keyword>
<protein>
    <submittedName>
        <fullName evidence="2">Uma2 family endonuclease</fullName>
    </submittedName>
</protein>
<name>A0ABT3L600_9CYAN</name>
<dbReference type="InterPro" id="IPR012296">
    <property type="entry name" value="Nuclease_put_TT1808"/>
</dbReference>
<dbReference type="Gene3D" id="3.90.1570.10">
    <property type="entry name" value="tt1808, chain A"/>
    <property type="match status" value="1"/>
</dbReference>
<dbReference type="SUPFAM" id="SSF52980">
    <property type="entry name" value="Restriction endonuclease-like"/>
    <property type="match status" value="1"/>
</dbReference>
<dbReference type="PANTHER" id="PTHR34107">
    <property type="entry name" value="SLL0198 PROTEIN-RELATED"/>
    <property type="match status" value="1"/>
</dbReference>
<dbReference type="CDD" id="cd06260">
    <property type="entry name" value="DUF820-like"/>
    <property type="match status" value="1"/>
</dbReference>
<proteinExistence type="predicted"/>
<dbReference type="InterPro" id="IPR011335">
    <property type="entry name" value="Restrct_endonuc-II-like"/>
</dbReference>
<keyword evidence="3" id="KW-1185">Reference proteome</keyword>
<sequence>MSLTLEQLQRMQSFCPDYRMGLIGGEVVVMSPSGFESDEVAAEFVRQLGNWVRGRGLGRVTASGAGFLLPNGDMRSPDVSFCRIVASGI</sequence>
<comment type="caution">
    <text evidence="2">The sequence shown here is derived from an EMBL/GenBank/DDBJ whole genome shotgun (WGS) entry which is preliminary data.</text>
</comment>
<feature type="domain" description="Putative restriction endonuclease" evidence="1">
    <location>
        <begin position="6"/>
        <end position="83"/>
    </location>
</feature>
<organism evidence="2 3">
    <name type="scientific">Spirulina subsalsa FACHB-351</name>
    <dbReference type="NCBI Taxonomy" id="234711"/>
    <lineage>
        <taxon>Bacteria</taxon>
        <taxon>Bacillati</taxon>
        <taxon>Cyanobacteriota</taxon>
        <taxon>Cyanophyceae</taxon>
        <taxon>Spirulinales</taxon>
        <taxon>Spirulinaceae</taxon>
        <taxon>Spirulina</taxon>
    </lineage>
</organism>
<dbReference type="InterPro" id="IPR008538">
    <property type="entry name" value="Uma2"/>
</dbReference>
<dbReference type="RefSeq" id="WP_265264388.1">
    <property type="nucleotide sequence ID" value="NZ_JAIHOM010000041.1"/>
</dbReference>
<dbReference type="Proteomes" id="UP001526426">
    <property type="component" value="Unassembled WGS sequence"/>
</dbReference>
<accession>A0ABT3L600</accession>
<evidence type="ECO:0000313" key="3">
    <source>
        <dbReference type="Proteomes" id="UP001526426"/>
    </source>
</evidence>